<organism evidence="2">
    <name type="scientific">Chlamydomonas chlamydogama</name>
    <dbReference type="NCBI Taxonomy" id="225041"/>
    <lineage>
        <taxon>Eukaryota</taxon>
        <taxon>Viridiplantae</taxon>
        <taxon>Chlorophyta</taxon>
        <taxon>core chlorophytes</taxon>
        <taxon>Chlorophyceae</taxon>
        <taxon>CS clade</taxon>
        <taxon>Chlamydomonadales</taxon>
        <taxon>Chlamydomonadaceae</taxon>
        <taxon>Chlamydomonas</taxon>
    </lineage>
</organism>
<feature type="compositionally biased region" description="Gly residues" evidence="1">
    <location>
        <begin position="410"/>
        <end position="433"/>
    </location>
</feature>
<dbReference type="AlphaFoldDB" id="A0A7S2QU90"/>
<gene>
    <name evidence="2" type="ORF">CCHL1392_LOCUS800</name>
</gene>
<proteinExistence type="predicted"/>
<evidence type="ECO:0000256" key="1">
    <source>
        <dbReference type="SAM" id="MobiDB-lite"/>
    </source>
</evidence>
<feature type="compositionally biased region" description="Basic and acidic residues" evidence="1">
    <location>
        <begin position="303"/>
        <end position="324"/>
    </location>
</feature>
<accession>A0A7S2QU90</accession>
<dbReference type="EMBL" id="HBHD01001468">
    <property type="protein sequence ID" value="CAD9652125.1"/>
    <property type="molecule type" value="Transcribed_RNA"/>
</dbReference>
<reference evidence="2" key="1">
    <citation type="submission" date="2021-01" db="EMBL/GenBank/DDBJ databases">
        <authorList>
            <person name="Corre E."/>
            <person name="Pelletier E."/>
            <person name="Niang G."/>
            <person name="Scheremetjew M."/>
            <person name="Finn R."/>
            <person name="Kale V."/>
            <person name="Holt S."/>
            <person name="Cochrane G."/>
            <person name="Meng A."/>
            <person name="Brown T."/>
            <person name="Cohen L."/>
        </authorList>
    </citation>
    <scope>NUCLEOTIDE SEQUENCE</scope>
    <source>
        <strain evidence="2">SAG 11-48b</strain>
    </source>
</reference>
<feature type="region of interest" description="Disordered" evidence="1">
    <location>
        <begin position="410"/>
        <end position="434"/>
    </location>
</feature>
<evidence type="ECO:0000313" key="2">
    <source>
        <dbReference type="EMBL" id="CAD9652125.1"/>
    </source>
</evidence>
<evidence type="ECO:0008006" key="3">
    <source>
        <dbReference type="Google" id="ProtNLM"/>
    </source>
</evidence>
<sequence length="449" mass="50314">MAPLVFRDAKYHAKVFIGKRTVKEGECAGIWDMSGEYRVIEGPKREWMAFSRVRFMNRHIADCNQYLKIQYRSGTIEHRRGPIALFEDPVKHERISVLDAVHVDAFEVIVVYTEDAKGTVARSIIKGPTVFIPEVNQWIHQFSWHGADPSNPERKVPGALRFTKLRTIADQFYYSAPDVRTSDDAKLTVKVMLFFILEDLEKMLNSTHDPIGDFINALLADLMNFGSRNTYESFIQSSTALSELETFPVLKQRAAAVGFKLNKVVYRGYTATGMMQQMHDNAVSTRTRLKLQAEEQETAQSLRDMELHRSTARGAAERDEEKLRQAHRLQLQAAENRERLKVAEEEHALRLRQQREERELALETQKLADKMQVEFLESLRTMGVSMTDFLVACQTKGRADQVVQVVTGAGAGGQEGGEGAGGAAASGGRGGLGAVPRRMPALALNLGTS</sequence>
<protein>
    <recommendedName>
        <fullName evidence="3">Band 7 domain-containing protein</fullName>
    </recommendedName>
</protein>
<feature type="region of interest" description="Disordered" evidence="1">
    <location>
        <begin position="297"/>
        <end position="324"/>
    </location>
</feature>
<name>A0A7S2QU90_9CHLO</name>